<organism evidence="1">
    <name type="scientific">Tetraselmis sp. GSL018</name>
    <dbReference type="NCBI Taxonomy" id="582737"/>
    <lineage>
        <taxon>Eukaryota</taxon>
        <taxon>Viridiplantae</taxon>
        <taxon>Chlorophyta</taxon>
        <taxon>core chlorophytes</taxon>
        <taxon>Chlorodendrophyceae</taxon>
        <taxon>Chlorodendrales</taxon>
        <taxon>Chlorodendraceae</taxon>
        <taxon>Tetraselmis</taxon>
    </lineage>
</organism>
<feature type="non-terminal residue" evidence="1">
    <location>
        <position position="1"/>
    </location>
</feature>
<gene>
    <name evidence="1" type="ORF">TSPGSL018_21870</name>
</gene>
<protein>
    <submittedName>
        <fullName evidence="1">Uncharacterized protein</fullName>
    </submittedName>
</protein>
<dbReference type="EMBL" id="GBEZ01009748">
    <property type="protein sequence ID" value="JAC75865.1"/>
    <property type="molecule type" value="Transcribed_RNA"/>
</dbReference>
<evidence type="ECO:0000313" key="1">
    <source>
        <dbReference type="EMBL" id="JAC75865.1"/>
    </source>
</evidence>
<sequence length="91" mass="9479">ARSPPSMDRGRTKRMGGSIRGAGLLFKHCPSHPPPHPTIAPQEGGRTEKLREAAALSASGSAGPWRCLDFPVAAAGRGRRALALEALRSAA</sequence>
<reference evidence="1" key="1">
    <citation type="submission" date="2014-05" db="EMBL/GenBank/DDBJ databases">
        <title>The transcriptome of the halophilic microalga Tetraselmis sp. GSL018 isolated from the Great Salt Lake, Utah.</title>
        <authorList>
            <person name="Jinkerson R.E."/>
            <person name="D'Adamo S."/>
            <person name="Posewitz M.C."/>
        </authorList>
    </citation>
    <scope>NUCLEOTIDE SEQUENCE</scope>
    <source>
        <strain evidence="1">GSL018</strain>
    </source>
</reference>
<feature type="non-terminal residue" evidence="1">
    <location>
        <position position="91"/>
    </location>
</feature>
<proteinExistence type="predicted"/>
<accession>A0A061RYU9</accession>
<dbReference type="AlphaFoldDB" id="A0A061RYU9"/>
<name>A0A061RYU9_9CHLO</name>